<protein>
    <submittedName>
        <fullName evidence="2">Uncharacterized protein</fullName>
    </submittedName>
</protein>
<dbReference type="EMBL" id="AANZ01000016">
    <property type="protein sequence ID" value="EAQ79025.1"/>
    <property type="molecule type" value="Genomic_DNA"/>
</dbReference>
<evidence type="ECO:0000313" key="2">
    <source>
        <dbReference type="EMBL" id="EAQ79025.1"/>
    </source>
</evidence>
<comment type="caution">
    <text evidence="2">The sequence shown here is derived from an EMBL/GenBank/DDBJ whole genome shotgun (WGS) entry which is preliminary data.</text>
</comment>
<evidence type="ECO:0000256" key="1">
    <source>
        <dbReference type="SAM" id="MobiDB-lite"/>
    </source>
</evidence>
<organism evidence="2 3">
    <name type="scientific">Blastopirellula marina DSM 3645</name>
    <dbReference type="NCBI Taxonomy" id="314230"/>
    <lineage>
        <taxon>Bacteria</taxon>
        <taxon>Pseudomonadati</taxon>
        <taxon>Planctomycetota</taxon>
        <taxon>Planctomycetia</taxon>
        <taxon>Pirellulales</taxon>
        <taxon>Pirellulaceae</taxon>
        <taxon>Blastopirellula</taxon>
    </lineage>
</organism>
<proteinExistence type="predicted"/>
<accession>A3ZWQ1</accession>
<dbReference type="Proteomes" id="UP000004358">
    <property type="component" value="Unassembled WGS sequence"/>
</dbReference>
<reference evidence="2 3" key="1">
    <citation type="submission" date="2006-02" db="EMBL/GenBank/DDBJ databases">
        <authorList>
            <person name="Amann R."/>
            <person name="Ferriera S."/>
            <person name="Johnson J."/>
            <person name="Kravitz S."/>
            <person name="Halpern A."/>
            <person name="Remington K."/>
            <person name="Beeson K."/>
            <person name="Tran B."/>
            <person name="Rogers Y.-H."/>
            <person name="Friedman R."/>
            <person name="Venter J.C."/>
        </authorList>
    </citation>
    <scope>NUCLEOTIDE SEQUENCE [LARGE SCALE GENOMIC DNA]</scope>
    <source>
        <strain evidence="2 3">DSM 3645</strain>
    </source>
</reference>
<sequence>MSAREVAYCASDSERGSPRDGAALDDNIKPTNTIKIGAANNATPIRKKIVMRLLLDCEDEKHRGNRAQWPAFSVPLLDGDR</sequence>
<evidence type="ECO:0000313" key="3">
    <source>
        <dbReference type="Proteomes" id="UP000004358"/>
    </source>
</evidence>
<name>A3ZWQ1_9BACT</name>
<gene>
    <name evidence="2" type="ORF">DSM3645_13715</name>
</gene>
<dbReference type="HOGENOM" id="CLU_2567006_0_0_0"/>
<feature type="region of interest" description="Disordered" evidence="1">
    <location>
        <begin position="1"/>
        <end position="26"/>
    </location>
</feature>
<dbReference type="AlphaFoldDB" id="A3ZWQ1"/>